<dbReference type="Gene3D" id="1.10.1200.10">
    <property type="entry name" value="ACP-like"/>
    <property type="match status" value="1"/>
</dbReference>
<dbReference type="GO" id="GO:0008610">
    <property type="term" value="P:lipid biosynthetic process"/>
    <property type="evidence" value="ECO:0007669"/>
    <property type="project" value="UniProtKB-ARBA"/>
</dbReference>
<dbReference type="Gene3D" id="3.30.559.30">
    <property type="entry name" value="Nonribosomal peptide synthetase, condensation domain"/>
    <property type="match status" value="2"/>
</dbReference>
<reference evidence="7" key="1">
    <citation type="submission" date="2020-01" db="EMBL/GenBank/DDBJ databases">
        <title>Insect and environment-associated Actinomycetes.</title>
        <authorList>
            <person name="Currrie C."/>
            <person name="Chevrette M."/>
            <person name="Carlson C."/>
            <person name="Stubbendieck R."/>
            <person name="Wendt-Pienkowski E."/>
        </authorList>
    </citation>
    <scope>NUCLEOTIDE SEQUENCE</scope>
    <source>
        <strain evidence="7">SID7499</strain>
    </source>
</reference>
<dbReference type="CDD" id="cd19540">
    <property type="entry name" value="LCL_NRPS-like"/>
    <property type="match status" value="1"/>
</dbReference>
<comment type="cofactor">
    <cofactor evidence="1">
        <name>pantetheine 4'-phosphate</name>
        <dbReference type="ChEBI" id="CHEBI:47942"/>
    </cofactor>
</comment>
<organism evidence="7">
    <name type="scientific">Streptomyces sp. SID7499</name>
    <dbReference type="NCBI Taxonomy" id="2706086"/>
    <lineage>
        <taxon>Bacteria</taxon>
        <taxon>Bacillati</taxon>
        <taxon>Actinomycetota</taxon>
        <taxon>Actinomycetes</taxon>
        <taxon>Kitasatosporales</taxon>
        <taxon>Streptomycetaceae</taxon>
        <taxon>Streptomyces</taxon>
    </lineage>
</organism>
<feature type="non-terminal residue" evidence="7">
    <location>
        <position position="1936"/>
    </location>
</feature>
<accession>A0A6G3WW53</accession>
<dbReference type="InterPro" id="IPR042099">
    <property type="entry name" value="ANL_N_sf"/>
</dbReference>
<dbReference type="FunFam" id="3.30.300.30:FF:000010">
    <property type="entry name" value="Enterobactin synthetase component F"/>
    <property type="match status" value="1"/>
</dbReference>
<dbReference type="SUPFAM" id="SSF52777">
    <property type="entry name" value="CoA-dependent acyltransferases"/>
    <property type="match status" value="4"/>
</dbReference>
<dbReference type="FunFam" id="3.30.559.10:FF:000012">
    <property type="entry name" value="Non-ribosomal peptide synthetase"/>
    <property type="match status" value="1"/>
</dbReference>
<dbReference type="Gene3D" id="2.30.38.10">
    <property type="entry name" value="Luciferase, Domain 3"/>
    <property type="match status" value="1"/>
</dbReference>
<dbReference type="SMART" id="SM00823">
    <property type="entry name" value="PKS_PP"/>
    <property type="match status" value="2"/>
</dbReference>
<dbReference type="Pfam" id="PF00668">
    <property type="entry name" value="Condensation"/>
    <property type="match status" value="2"/>
</dbReference>
<dbReference type="InterPro" id="IPR036736">
    <property type="entry name" value="ACP-like_sf"/>
</dbReference>
<dbReference type="InterPro" id="IPR029058">
    <property type="entry name" value="AB_hydrolase_fold"/>
</dbReference>
<dbReference type="PANTHER" id="PTHR45527:SF1">
    <property type="entry name" value="FATTY ACID SYNTHASE"/>
    <property type="match status" value="1"/>
</dbReference>
<dbReference type="PANTHER" id="PTHR45527">
    <property type="entry name" value="NONRIBOSOMAL PEPTIDE SYNTHETASE"/>
    <property type="match status" value="1"/>
</dbReference>
<dbReference type="FunFam" id="1.10.1200.10:FF:000005">
    <property type="entry name" value="Nonribosomal peptide synthetase 1"/>
    <property type="match status" value="1"/>
</dbReference>
<dbReference type="CDD" id="cd05930">
    <property type="entry name" value="A_NRPS"/>
    <property type="match status" value="1"/>
</dbReference>
<dbReference type="GO" id="GO:0072330">
    <property type="term" value="P:monocarboxylic acid biosynthetic process"/>
    <property type="evidence" value="ECO:0007669"/>
    <property type="project" value="UniProtKB-ARBA"/>
</dbReference>
<dbReference type="GO" id="GO:0005829">
    <property type="term" value="C:cytosol"/>
    <property type="evidence" value="ECO:0007669"/>
    <property type="project" value="TreeGrafter"/>
</dbReference>
<evidence type="ECO:0000256" key="5">
    <source>
        <dbReference type="SAM" id="MobiDB-lite"/>
    </source>
</evidence>
<dbReference type="EMBL" id="JAAGMN010002481">
    <property type="protein sequence ID" value="NEE09684.1"/>
    <property type="molecule type" value="Genomic_DNA"/>
</dbReference>
<dbReference type="Pfam" id="PF00501">
    <property type="entry name" value="AMP-binding"/>
    <property type="match status" value="3"/>
</dbReference>
<keyword evidence="3" id="KW-0596">Phosphopantetheine</keyword>
<name>A0A6G3WW53_9ACTN</name>
<dbReference type="GO" id="GO:0003824">
    <property type="term" value="F:catalytic activity"/>
    <property type="evidence" value="ECO:0007669"/>
    <property type="project" value="InterPro"/>
</dbReference>
<dbReference type="GO" id="GO:0044550">
    <property type="term" value="P:secondary metabolite biosynthetic process"/>
    <property type="evidence" value="ECO:0007669"/>
    <property type="project" value="TreeGrafter"/>
</dbReference>
<protein>
    <submittedName>
        <fullName evidence="7">AMP-binding protein</fullName>
    </submittedName>
</protein>
<feature type="domain" description="Carrier" evidence="6">
    <location>
        <begin position="406"/>
        <end position="480"/>
    </location>
</feature>
<proteinExistence type="inferred from homology"/>
<dbReference type="Pfam" id="PF00550">
    <property type="entry name" value="PP-binding"/>
    <property type="match status" value="2"/>
</dbReference>
<dbReference type="InterPro" id="IPR009081">
    <property type="entry name" value="PP-bd_ACP"/>
</dbReference>
<evidence type="ECO:0000259" key="6">
    <source>
        <dbReference type="PROSITE" id="PS50075"/>
    </source>
</evidence>
<evidence type="ECO:0000313" key="7">
    <source>
        <dbReference type="EMBL" id="NEE09684.1"/>
    </source>
</evidence>
<evidence type="ECO:0000256" key="4">
    <source>
        <dbReference type="ARBA" id="ARBA00022553"/>
    </source>
</evidence>
<dbReference type="Gene3D" id="3.40.50.12780">
    <property type="entry name" value="N-terminal domain of ligase-like"/>
    <property type="match status" value="2"/>
</dbReference>
<keyword evidence="4" id="KW-0597">Phosphoprotein</keyword>
<evidence type="ECO:0000256" key="1">
    <source>
        <dbReference type="ARBA" id="ARBA00001957"/>
    </source>
</evidence>
<dbReference type="Gene3D" id="3.40.50.980">
    <property type="match status" value="2"/>
</dbReference>
<dbReference type="FunFam" id="2.30.38.10:FF:000001">
    <property type="entry name" value="Non-ribosomal peptide synthetase PvdI"/>
    <property type="match status" value="2"/>
</dbReference>
<dbReference type="InterPro" id="IPR001242">
    <property type="entry name" value="Condensation_dom"/>
</dbReference>
<dbReference type="GO" id="GO:0043041">
    <property type="term" value="P:amino acid activation for nonribosomal peptide biosynthetic process"/>
    <property type="evidence" value="ECO:0007669"/>
    <property type="project" value="TreeGrafter"/>
</dbReference>
<feature type="domain" description="Carrier" evidence="6">
    <location>
        <begin position="1309"/>
        <end position="1384"/>
    </location>
</feature>
<dbReference type="PROSITE" id="PS00455">
    <property type="entry name" value="AMP_BINDING"/>
    <property type="match status" value="1"/>
</dbReference>
<comment type="caution">
    <text evidence="7">The sequence shown here is derived from an EMBL/GenBank/DDBJ whole genome shotgun (WGS) entry which is preliminary data.</text>
</comment>
<dbReference type="CDD" id="cd19544">
    <property type="entry name" value="E-C_NRPS"/>
    <property type="match status" value="1"/>
</dbReference>
<dbReference type="InterPro" id="IPR023213">
    <property type="entry name" value="CAT-like_dom_sf"/>
</dbReference>
<dbReference type="FunFam" id="1.10.1200.10:FF:000016">
    <property type="entry name" value="Non-ribosomal peptide synthase"/>
    <property type="match status" value="1"/>
</dbReference>
<gene>
    <name evidence="7" type="ORF">G3M58_24950</name>
</gene>
<dbReference type="InterPro" id="IPR045851">
    <property type="entry name" value="AMP-bd_C_sf"/>
</dbReference>
<dbReference type="Pfam" id="PF13193">
    <property type="entry name" value="AMP-binding_C"/>
    <property type="match status" value="1"/>
</dbReference>
<sequence>MLVLTTEEILEDLPVGAARLVAVDDTFTEVQLAAAPVTAPEVSVCADGLAYVIYTSGSTGRPKGVAVTHGGVANYVASVPGRVGFGEPGARYALLQAQATDLGNTVVFASLVSGGELHVLDEAAVTDPQAVAAYLSEHAIDHLKAVPSHLAALGTECVPAKSLVLGGEAASPEWVRELVEAAGECAVFNHYGPTETTIGVATTQLVSERVTVGTPVANTRFYVLDERLRPVPVGVAGELYVAGAQVARGYVGRAGLTAERFVAEPFSSGGERMYRTGDRVKWTPEGEIAFLGRADEQVKIRGFRIEPGEVQAVVTAHPNVTQAAVVAREDTPGDARLVAYVVPDDPDHTTELVADVRSFTGRRLPEHMVPSAVVVLDALPLTGNGKLDRKALPAPDYAGTAGAGRGPADLREEVLCAAFAEVLGLDSVGVDDDFFELGGHSLLAVRLVELLRSRGVSVSVRALFDTPTVASLAAAAGAEQVVVPDNLIPAGATTITPDMLPLVDLSVTEIERIVATVDGGAANVADVYPLAPLQEGLLFHHMLAEGGEDAYVMPAVLEFDTRERLDRFVAAFQSVVDRQDIYRTSLVWEGLREPVQVVWRRAPLHIRETELDPHGSDPVAELVAIGGMTMDLGRAPLIDLHIAADPGADRWLALLRVHHVVRDGTGLEVLLGEVEAFLEGREAELPEPLPYRNFVAQARGGIARAEHERYFAELLGDVTEPTAPFGLIDVRGDGLDVARAQITLAAELDARLRAAARRSGVSPATVLHVAWARLVAALSGRDDVVFGTVLFGRMNAGAGADRVAGPFINTLPVRVRVDEQGVLAAVSAMRSQLAALMEHEHAPLVVAQQASGVAPEAPLFTTYINYRRNAGQDLDERWDGAMEGTRLVFAHERTNFPVGVSIADDGRALVLFVDAVAAIDAEAVGMRLRNAVEGLVSGLETALDGGPDLPLGAVDVLDDSERHRLLVEWNDTTADLVPLTLPDLFEAQVARTPDAVAVVADGLRLSYAELDARANRLARLLTGQGAGPESVVGVCLEPGVDRMAALLGVLKSGAAYLLIEPDQTTERTAALVAETGLALTVTAAGPARALPRGLTRVVLDDPATVTELAALAPEGVVREGLRPEHPACVTVASDRSGQPQAMVVEHRSVAGLLVPPATAEPGPEARETRMPAPSSAAETFRPLLSGGSVELSPEATGHAPTGAGVGTSARIYVLDRRLRPAPVGVTGELYLAGAGTGRGYLGRAARTAERFVASPFSATGERLFRTGDLARWNADGRIEYPSHAEVRAETPSGTEPDGDTGTDIARVRKPANVREEILRSLFADVLGARDLGVDDDFFAVGGHSLQAVRLVSRIRSVLAVEMPLRTLFDAPTVARLAAHLAGSSQTARAALTAGERPDRVPLSFAQQRQWFLGRLEGPSATYNVRSVLRLTGEVDQDALDAALRDVIARHEVLRTVYPTADGEPYQRILGMGDLSWGLRTVRQTPAGLEKAIADAEAYAFDLATEIPIRAWLFEAGPEKVLVLVMHHIAGDGWSMGPLARDLSVAYTARCAGRAPTWEPLPVQYADYALWQRELLGDDADPDSVMARQVGYWREALAAMPEELELPFDRPRPSVASHRGHHVALEIPAEVHARLAEVARDEGATMFMVLQTALAVLLSRLGAGTDIPIGSPNAGRTDEALNDLVGFFVNTLVLRTDLSGNPTFREVLGRVRERSLAAFAHQDVPFEKLVEELAPTRSLARHPLFQVMLTLQNNDEAELSLPGLTVEGLRGGAAVANFDLDFSAEETFDETGAPAGLTGSLRAAADLFDTDTAERIAERLRRVLTAVAADPAAPVGSVDVFGAGERRRVLVEWNDTAAEVVPGTLPELFEAQVVRTPDAVAVVAGDVGVSYAELDARANRLAHHLVGRGVGPESVVGVCLERGVELVVALLAVMKAG</sequence>
<dbReference type="Gene3D" id="3.30.559.10">
    <property type="entry name" value="Chloramphenicol acetyltransferase-like domain"/>
    <property type="match status" value="2"/>
</dbReference>
<dbReference type="InterPro" id="IPR020806">
    <property type="entry name" value="PKS_PP-bd"/>
</dbReference>
<dbReference type="SUPFAM" id="SSF56801">
    <property type="entry name" value="Acetyl-CoA synthetase-like"/>
    <property type="match status" value="3"/>
</dbReference>
<dbReference type="InterPro" id="IPR025110">
    <property type="entry name" value="AMP-bd_C"/>
</dbReference>
<dbReference type="SUPFAM" id="SSF47336">
    <property type="entry name" value="ACP-like"/>
    <property type="match status" value="2"/>
</dbReference>
<comment type="similarity">
    <text evidence="2">Belongs to the ATP-dependent AMP-binding enzyme family.</text>
</comment>
<dbReference type="Gene3D" id="3.30.300.30">
    <property type="match status" value="1"/>
</dbReference>
<dbReference type="GO" id="GO:0017000">
    <property type="term" value="P:antibiotic biosynthetic process"/>
    <property type="evidence" value="ECO:0007669"/>
    <property type="project" value="UniProtKB-ARBA"/>
</dbReference>
<dbReference type="Gene3D" id="3.40.50.1820">
    <property type="entry name" value="alpha/beta hydrolase"/>
    <property type="match status" value="1"/>
</dbReference>
<dbReference type="PROSITE" id="PS00012">
    <property type="entry name" value="PHOSPHOPANTETHEINE"/>
    <property type="match status" value="2"/>
</dbReference>
<feature type="region of interest" description="Disordered" evidence="5">
    <location>
        <begin position="1284"/>
        <end position="1304"/>
    </location>
</feature>
<evidence type="ECO:0000256" key="2">
    <source>
        <dbReference type="ARBA" id="ARBA00006432"/>
    </source>
</evidence>
<dbReference type="PROSITE" id="PS50075">
    <property type="entry name" value="CARRIER"/>
    <property type="match status" value="2"/>
</dbReference>
<dbReference type="InterPro" id="IPR020845">
    <property type="entry name" value="AMP-binding_CS"/>
</dbReference>
<dbReference type="InterPro" id="IPR000873">
    <property type="entry name" value="AMP-dep_synth/lig_dom"/>
</dbReference>
<evidence type="ECO:0000256" key="3">
    <source>
        <dbReference type="ARBA" id="ARBA00022450"/>
    </source>
</evidence>
<dbReference type="InterPro" id="IPR006162">
    <property type="entry name" value="Ppantetheine_attach_site"/>
</dbReference>
<dbReference type="GO" id="GO:0031177">
    <property type="term" value="F:phosphopantetheine binding"/>
    <property type="evidence" value="ECO:0007669"/>
    <property type="project" value="InterPro"/>
</dbReference>